<gene>
    <name evidence="1" type="ORF">M404DRAFT_997285</name>
</gene>
<name>A0A0C3P5H8_PISTI</name>
<dbReference type="InParanoid" id="A0A0C3P5H8"/>
<accession>A0A0C3P5H8</accession>
<dbReference type="Proteomes" id="UP000054217">
    <property type="component" value="Unassembled WGS sequence"/>
</dbReference>
<keyword evidence="2" id="KW-1185">Reference proteome</keyword>
<proteinExistence type="predicted"/>
<evidence type="ECO:0000313" key="1">
    <source>
        <dbReference type="EMBL" id="KIO08355.1"/>
    </source>
</evidence>
<sequence>MRGGGMRCYATSPDLQMNGLLVKSGETRTSYYSRGQTGSLEGLAECARKKENKLG</sequence>
<organism evidence="1 2">
    <name type="scientific">Pisolithus tinctorius Marx 270</name>
    <dbReference type="NCBI Taxonomy" id="870435"/>
    <lineage>
        <taxon>Eukaryota</taxon>
        <taxon>Fungi</taxon>
        <taxon>Dikarya</taxon>
        <taxon>Basidiomycota</taxon>
        <taxon>Agaricomycotina</taxon>
        <taxon>Agaricomycetes</taxon>
        <taxon>Agaricomycetidae</taxon>
        <taxon>Boletales</taxon>
        <taxon>Sclerodermatineae</taxon>
        <taxon>Pisolithaceae</taxon>
        <taxon>Pisolithus</taxon>
    </lineage>
</organism>
<protein>
    <submittedName>
        <fullName evidence="1">Uncharacterized protein</fullName>
    </submittedName>
</protein>
<reference evidence="1 2" key="1">
    <citation type="submission" date="2014-04" db="EMBL/GenBank/DDBJ databases">
        <authorList>
            <consortium name="DOE Joint Genome Institute"/>
            <person name="Kuo A."/>
            <person name="Kohler A."/>
            <person name="Costa M.D."/>
            <person name="Nagy L.G."/>
            <person name="Floudas D."/>
            <person name="Copeland A."/>
            <person name="Barry K.W."/>
            <person name="Cichocki N."/>
            <person name="Veneault-Fourrey C."/>
            <person name="LaButti K."/>
            <person name="Lindquist E.A."/>
            <person name="Lipzen A."/>
            <person name="Lundell T."/>
            <person name="Morin E."/>
            <person name="Murat C."/>
            <person name="Sun H."/>
            <person name="Tunlid A."/>
            <person name="Henrissat B."/>
            <person name="Grigoriev I.V."/>
            <person name="Hibbett D.S."/>
            <person name="Martin F."/>
            <person name="Nordberg H.P."/>
            <person name="Cantor M.N."/>
            <person name="Hua S.X."/>
        </authorList>
    </citation>
    <scope>NUCLEOTIDE SEQUENCE [LARGE SCALE GENOMIC DNA]</scope>
    <source>
        <strain evidence="1 2">Marx 270</strain>
    </source>
</reference>
<dbReference type="EMBL" id="KN831957">
    <property type="protein sequence ID" value="KIO08355.1"/>
    <property type="molecule type" value="Genomic_DNA"/>
</dbReference>
<evidence type="ECO:0000313" key="2">
    <source>
        <dbReference type="Proteomes" id="UP000054217"/>
    </source>
</evidence>
<dbReference type="AlphaFoldDB" id="A0A0C3P5H8"/>
<dbReference type="OrthoDB" id="266718at2759"/>
<dbReference type="HOGENOM" id="CLU_3033342_0_0_1"/>
<reference evidence="2" key="2">
    <citation type="submission" date="2015-01" db="EMBL/GenBank/DDBJ databases">
        <title>Evolutionary Origins and Diversification of the Mycorrhizal Mutualists.</title>
        <authorList>
            <consortium name="DOE Joint Genome Institute"/>
            <consortium name="Mycorrhizal Genomics Consortium"/>
            <person name="Kohler A."/>
            <person name="Kuo A."/>
            <person name="Nagy L.G."/>
            <person name="Floudas D."/>
            <person name="Copeland A."/>
            <person name="Barry K.W."/>
            <person name="Cichocki N."/>
            <person name="Veneault-Fourrey C."/>
            <person name="LaButti K."/>
            <person name="Lindquist E.A."/>
            <person name="Lipzen A."/>
            <person name="Lundell T."/>
            <person name="Morin E."/>
            <person name="Murat C."/>
            <person name="Riley R."/>
            <person name="Ohm R."/>
            <person name="Sun H."/>
            <person name="Tunlid A."/>
            <person name="Henrissat B."/>
            <person name="Grigoriev I.V."/>
            <person name="Hibbett D.S."/>
            <person name="Martin F."/>
        </authorList>
    </citation>
    <scope>NUCLEOTIDE SEQUENCE [LARGE SCALE GENOMIC DNA]</scope>
    <source>
        <strain evidence="2">Marx 270</strain>
    </source>
</reference>